<sequence>MPVWTAIDHNRSAMVRALHAWWLEHRGPHGLPERKDLDPAALRSLLPNLFIAEAEHAPFRIRYRLVGTKAVQITGFDITGRYLDELLSAQPEVPWLDYYRLVYDSRAPLLGAVVVSAMSGGTFTYEFGLFPLTLGGSRVDQFVAVEDYFDVQFTSAQLVPWQPQRKGGAGSG</sequence>
<gene>
    <name evidence="1" type="ORF">Q8A70_03045</name>
</gene>
<comment type="caution">
    <text evidence="1">The sequence shown here is derived from an EMBL/GenBank/DDBJ whole genome shotgun (WGS) entry which is preliminary data.</text>
</comment>
<organism evidence="1 2">
    <name type="scientific">Dongia sedimenti</name>
    <dbReference type="NCBI Taxonomy" id="3064282"/>
    <lineage>
        <taxon>Bacteria</taxon>
        <taxon>Pseudomonadati</taxon>
        <taxon>Pseudomonadota</taxon>
        <taxon>Alphaproteobacteria</taxon>
        <taxon>Rhodospirillales</taxon>
        <taxon>Dongiaceae</taxon>
        <taxon>Dongia</taxon>
    </lineage>
</organism>
<protein>
    <submittedName>
        <fullName evidence="1">PAS domain-containing protein</fullName>
    </submittedName>
</protein>
<keyword evidence="2" id="KW-1185">Reference proteome</keyword>
<accession>A0ABU0YFX6</accession>
<evidence type="ECO:0000313" key="2">
    <source>
        <dbReference type="Proteomes" id="UP001230156"/>
    </source>
</evidence>
<dbReference type="InterPro" id="IPR009922">
    <property type="entry name" value="DUF1457"/>
</dbReference>
<dbReference type="Proteomes" id="UP001230156">
    <property type="component" value="Unassembled WGS sequence"/>
</dbReference>
<name>A0ABU0YFX6_9PROT</name>
<reference evidence="2" key="1">
    <citation type="submission" date="2023-08" db="EMBL/GenBank/DDBJ databases">
        <title>Rhodospirillaceae gen. nov., a novel taxon isolated from the Yangtze River Yuezi River estuary sludge.</title>
        <authorList>
            <person name="Ruan L."/>
        </authorList>
    </citation>
    <scope>NUCLEOTIDE SEQUENCE [LARGE SCALE GENOMIC DNA]</scope>
    <source>
        <strain evidence="2">R-7</strain>
    </source>
</reference>
<dbReference type="Pfam" id="PF07310">
    <property type="entry name" value="PAS_5"/>
    <property type="match status" value="1"/>
</dbReference>
<evidence type="ECO:0000313" key="1">
    <source>
        <dbReference type="EMBL" id="MDQ7246622.1"/>
    </source>
</evidence>
<dbReference type="RefSeq" id="WP_379954013.1">
    <property type="nucleotide sequence ID" value="NZ_JAUYVI010000001.1"/>
</dbReference>
<dbReference type="EMBL" id="JAUYVI010000001">
    <property type="protein sequence ID" value="MDQ7246622.1"/>
    <property type="molecule type" value="Genomic_DNA"/>
</dbReference>
<proteinExistence type="predicted"/>